<dbReference type="EMBL" id="HBIZ01037567">
    <property type="protein sequence ID" value="CAE0771354.1"/>
    <property type="molecule type" value="Transcribed_RNA"/>
</dbReference>
<name>A0A7S4BN73_CHRCT</name>
<keyword evidence="5" id="KW-0418">Kinase</keyword>
<protein>
    <recommendedName>
        <fullName evidence="1">non-specific serine/threonine protein kinase</fullName>
        <ecNumber evidence="1">2.7.11.1</ecNumber>
    </recommendedName>
</protein>
<dbReference type="PANTHER" id="PTHR43895:SF32">
    <property type="entry name" value="SERINE_THREONINE-PROTEIN KINASE CHK1"/>
    <property type="match status" value="1"/>
</dbReference>
<dbReference type="InterPro" id="IPR011009">
    <property type="entry name" value="Kinase-like_dom_sf"/>
</dbReference>
<evidence type="ECO:0000256" key="6">
    <source>
        <dbReference type="ARBA" id="ARBA00022840"/>
    </source>
</evidence>
<evidence type="ECO:0000313" key="10">
    <source>
        <dbReference type="EMBL" id="CAE0771354.1"/>
    </source>
</evidence>
<dbReference type="GO" id="GO:0005524">
    <property type="term" value="F:ATP binding"/>
    <property type="evidence" value="ECO:0007669"/>
    <property type="project" value="UniProtKB-KW"/>
</dbReference>
<sequence>MSAALGGLCDARLTSDRRLAELYDRKEPMEGAFSSCEIAINRETGRRHALRVVGKTRLEMEGKAEELRAAIAAMRRLREQPADTDTEGLHASLLRLHEVLASAHRVYVLYELPDLEGAVSTDLLSLIAKEGRLKESEARRIFTKLVLAVKRAHECSVAVRNIKPDVVHVSRRTADAPWEVVLADLHYSAVADNGQHEEGVLTGLHGTPEYAAPEVVIWYWYEIGRQLEEPPPPYGIQADAWALGICLHVMLTGCFPFDVKLAEEDMLRAVNAANFSYEDKIWAKISEDALDLVQQLLERDPMNRPFMEEVAPALWPSLNTHTYTHSFSLALVSLVSHSLCLSPSLSLTHATHAPKRTYSLTLPCASRCLALDPTFSLLLFPRVPKLSSMLP</sequence>
<feature type="domain" description="Protein kinase" evidence="9">
    <location>
        <begin position="22"/>
        <end position="324"/>
    </location>
</feature>
<dbReference type="EC" id="2.7.11.1" evidence="1"/>
<evidence type="ECO:0000259" key="9">
    <source>
        <dbReference type="PROSITE" id="PS50011"/>
    </source>
</evidence>
<gene>
    <name evidence="10" type="ORF">PCAR00345_LOCUS23966</name>
</gene>
<keyword evidence="3" id="KW-0808">Transferase</keyword>
<evidence type="ECO:0000256" key="7">
    <source>
        <dbReference type="ARBA" id="ARBA00047899"/>
    </source>
</evidence>
<dbReference type="SUPFAM" id="SSF56112">
    <property type="entry name" value="Protein kinase-like (PK-like)"/>
    <property type="match status" value="1"/>
</dbReference>
<evidence type="ECO:0000256" key="2">
    <source>
        <dbReference type="ARBA" id="ARBA00022527"/>
    </source>
</evidence>
<dbReference type="Gene3D" id="3.30.200.20">
    <property type="entry name" value="Phosphorylase Kinase, domain 1"/>
    <property type="match status" value="1"/>
</dbReference>
<keyword evidence="6" id="KW-0067">ATP-binding</keyword>
<evidence type="ECO:0000256" key="3">
    <source>
        <dbReference type="ARBA" id="ARBA00022679"/>
    </source>
</evidence>
<proteinExistence type="predicted"/>
<evidence type="ECO:0000256" key="4">
    <source>
        <dbReference type="ARBA" id="ARBA00022741"/>
    </source>
</evidence>
<comment type="catalytic activity">
    <reaction evidence="7">
        <text>L-threonyl-[protein] + ATP = O-phospho-L-threonyl-[protein] + ADP + H(+)</text>
        <dbReference type="Rhea" id="RHEA:46608"/>
        <dbReference type="Rhea" id="RHEA-COMP:11060"/>
        <dbReference type="Rhea" id="RHEA-COMP:11605"/>
        <dbReference type="ChEBI" id="CHEBI:15378"/>
        <dbReference type="ChEBI" id="CHEBI:30013"/>
        <dbReference type="ChEBI" id="CHEBI:30616"/>
        <dbReference type="ChEBI" id="CHEBI:61977"/>
        <dbReference type="ChEBI" id="CHEBI:456216"/>
        <dbReference type="EC" id="2.7.11.1"/>
    </reaction>
</comment>
<dbReference type="PROSITE" id="PS50011">
    <property type="entry name" value="PROTEIN_KINASE_DOM"/>
    <property type="match status" value="1"/>
</dbReference>
<dbReference type="GO" id="GO:0007165">
    <property type="term" value="P:signal transduction"/>
    <property type="evidence" value="ECO:0007669"/>
    <property type="project" value="TreeGrafter"/>
</dbReference>
<dbReference type="Gene3D" id="1.10.510.10">
    <property type="entry name" value="Transferase(Phosphotransferase) domain 1"/>
    <property type="match status" value="1"/>
</dbReference>
<evidence type="ECO:0000256" key="5">
    <source>
        <dbReference type="ARBA" id="ARBA00022777"/>
    </source>
</evidence>
<dbReference type="Pfam" id="PF00069">
    <property type="entry name" value="Pkinase"/>
    <property type="match status" value="1"/>
</dbReference>
<reference evidence="10" key="1">
    <citation type="submission" date="2021-01" db="EMBL/GenBank/DDBJ databases">
        <authorList>
            <person name="Corre E."/>
            <person name="Pelletier E."/>
            <person name="Niang G."/>
            <person name="Scheremetjew M."/>
            <person name="Finn R."/>
            <person name="Kale V."/>
            <person name="Holt S."/>
            <person name="Cochrane G."/>
            <person name="Meng A."/>
            <person name="Brown T."/>
            <person name="Cohen L."/>
        </authorList>
    </citation>
    <scope>NUCLEOTIDE SEQUENCE</scope>
    <source>
        <strain evidence="10">CCMP645</strain>
    </source>
</reference>
<dbReference type="InterPro" id="IPR000719">
    <property type="entry name" value="Prot_kinase_dom"/>
</dbReference>
<comment type="catalytic activity">
    <reaction evidence="8">
        <text>L-seryl-[protein] + ATP = O-phospho-L-seryl-[protein] + ADP + H(+)</text>
        <dbReference type="Rhea" id="RHEA:17989"/>
        <dbReference type="Rhea" id="RHEA-COMP:9863"/>
        <dbReference type="Rhea" id="RHEA-COMP:11604"/>
        <dbReference type="ChEBI" id="CHEBI:15378"/>
        <dbReference type="ChEBI" id="CHEBI:29999"/>
        <dbReference type="ChEBI" id="CHEBI:30616"/>
        <dbReference type="ChEBI" id="CHEBI:83421"/>
        <dbReference type="ChEBI" id="CHEBI:456216"/>
        <dbReference type="EC" id="2.7.11.1"/>
    </reaction>
</comment>
<organism evidence="10">
    <name type="scientific">Chrysotila carterae</name>
    <name type="common">Marine alga</name>
    <name type="synonym">Syracosphaera carterae</name>
    <dbReference type="NCBI Taxonomy" id="13221"/>
    <lineage>
        <taxon>Eukaryota</taxon>
        <taxon>Haptista</taxon>
        <taxon>Haptophyta</taxon>
        <taxon>Prymnesiophyceae</taxon>
        <taxon>Isochrysidales</taxon>
        <taxon>Isochrysidaceae</taxon>
        <taxon>Chrysotila</taxon>
    </lineage>
</organism>
<dbReference type="SMART" id="SM00220">
    <property type="entry name" value="S_TKc"/>
    <property type="match status" value="1"/>
</dbReference>
<keyword evidence="4" id="KW-0547">Nucleotide-binding</keyword>
<evidence type="ECO:0000256" key="1">
    <source>
        <dbReference type="ARBA" id="ARBA00012513"/>
    </source>
</evidence>
<dbReference type="GO" id="GO:0004674">
    <property type="term" value="F:protein serine/threonine kinase activity"/>
    <property type="evidence" value="ECO:0007669"/>
    <property type="project" value="UniProtKB-KW"/>
</dbReference>
<dbReference type="AlphaFoldDB" id="A0A7S4BN73"/>
<evidence type="ECO:0000256" key="8">
    <source>
        <dbReference type="ARBA" id="ARBA00048679"/>
    </source>
</evidence>
<accession>A0A7S4BN73</accession>
<dbReference type="PANTHER" id="PTHR43895">
    <property type="entry name" value="CALCIUM/CALMODULIN-DEPENDENT PROTEIN KINASE KINASE-RELATED"/>
    <property type="match status" value="1"/>
</dbReference>
<keyword evidence="2" id="KW-0723">Serine/threonine-protein kinase</keyword>